<dbReference type="InterPro" id="IPR043128">
    <property type="entry name" value="Rev_trsase/Diguanyl_cyclase"/>
</dbReference>
<feature type="domain" description="Response regulatory" evidence="4">
    <location>
        <begin position="8"/>
        <end position="123"/>
    </location>
</feature>
<evidence type="ECO:0000313" key="7">
    <source>
        <dbReference type="Proteomes" id="UP001201273"/>
    </source>
</evidence>
<feature type="modified residue" description="4-aspartylphosphate" evidence="3">
    <location>
        <position position="56"/>
    </location>
</feature>
<comment type="caution">
    <text evidence="6">The sequence shown here is derived from an EMBL/GenBank/DDBJ whole genome shotgun (WGS) entry which is preliminary data.</text>
</comment>
<sequence>MSTDTRNRILIVDDEKVNISILVELLKDRYDTVVAKNGEQALRRVLEHKPDLILLDIVMPGMDGFQVCKALKRNPETADIPVVFITAKDSENDEEEGLNVGAIDYVTKPFSSAIIRARVHNHLELKRRGDLLKALSSIDPLTEIANRRRLDEFLAFQWQQLKRSGGMLAMLLLDIDYFKAFNDHYGHQQGDECLVHVAKILSALPLRNVDLVARYGGEEFVIVLTLTELSVIEKVALSVQQALQADPVKHGYSLVAPNVTVSIGGAGVCPSQGGSVALLFNQADAALYQAKDQGRNRFVLADFQDER</sequence>
<dbReference type="CDD" id="cd01949">
    <property type="entry name" value="GGDEF"/>
    <property type="match status" value="1"/>
</dbReference>
<dbReference type="InterPro" id="IPR011006">
    <property type="entry name" value="CheY-like_superfamily"/>
</dbReference>
<reference evidence="6 7" key="1">
    <citation type="journal article" date="2022" name="Environ. Microbiol. Rep.">
        <title>Eco-phylogenetic analyses reveal divergent evolution of vitamin B12 metabolism in the marine bacterial family 'Psychromonadaceae'.</title>
        <authorList>
            <person name="Jin X."/>
            <person name="Yang Y."/>
            <person name="Cao H."/>
            <person name="Gao B."/>
            <person name="Zhao Z."/>
        </authorList>
    </citation>
    <scope>NUCLEOTIDE SEQUENCE [LARGE SCALE GENOMIC DNA]</scope>
    <source>
        <strain evidence="6 7">MKS20</strain>
    </source>
</reference>
<organism evidence="6 7">
    <name type="scientific">Motilimonas cestriensis</name>
    <dbReference type="NCBI Taxonomy" id="2742685"/>
    <lineage>
        <taxon>Bacteria</taxon>
        <taxon>Pseudomonadati</taxon>
        <taxon>Pseudomonadota</taxon>
        <taxon>Gammaproteobacteria</taxon>
        <taxon>Alteromonadales</taxon>
        <taxon>Alteromonadales genera incertae sedis</taxon>
        <taxon>Motilimonas</taxon>
    </lineage>
</organism>
<gene>
    <name evidence="6" type="ORF">K6Y31_15040</name>
</gene>
<dbReference type="Proteomes" id="UP001201273">
    <property type="component" value="Unassembled WGS sequence"/>
</dbReference>
<dbReference type="PANTHER" id="PTHR45138">
    <property type="entry name" value="REGULATORY COMPONENTS OF SENSORY TRANSDUCTION SYSTEM"/>
    <property type="match status" value="1"/>
</dbReference>
<dbReference type="RefSeq" id="WP_233053779.1">
    <property type="nucleotide sequence ID" value="NZ_JAIMJA010000016.1"/>
</dbReference>
<dbReference type="GO" id="GO:0052621">
    <property type="term" value="F:diguanylate cyclase activity"/>
    <property type="evidence" value="ECO:0007669"/>
    <property type="project" value="UniProtKB-EC"/>
</dbReference>
<dbReference type="NCBIfam" id="TIGR00254">
    <property type="entry name" value="GGDEF"/>
    <property type="match status" value="1"/>
</dbReference>
<protein>
    <recommendedName>
        <fullName evidence="1">diguanylate cyclase</fullName>
        <ecNumber evidence="1">2.7.7.65</ecNumber>
    </recommendedName>
</protein>
<keyword evidence="6" id="KW-0808">Transferase</keyword>
<proteinExistence type="predicted"/>
<evidence type="ECO:0000313" key="6">
    <source>
        <dbReference type="EMBL" id="MCE2596127.1"/>
    </source>
</evidence>
<dbReference type="EMBL" id="JAIMJA010000016">
    <property type="protein sequence ID" value="MCE2596127.1"/>
    <property type="molecule type" value="Genomic_DNA"/>
</dbReference>
<dbReference type="InterPro" id="IPR000160">
    <property type="entry name" value="GGDEF_dom"/>
</dbReference>
<dbReference type="PANTHER" id="PTHR45138:SF9">
    <property type="entry name" value="DIGUANYLATE CYCLASE DGCM-RELATED"/>
    <property type="match status" value="1"/>
</dbReference>
<dbReference type="SUPFAM" id="SSF52172">
    <property type="entry name" value="CheY-like"/>
    <property type="match status" value="1"/>
</dbReference>
<comment type="catalytic activity">
    <reaction evidence="2">
        <text>2 GTP = 3',3'-c-di-GMP + 2 diphosphate</text>
        <dbReference type="Rhea" id="RHEA:24898"/>
        <dbReference type="ChEBI" id="CHEBI:33019"/>
        <dbReference type="ChEBI" id="CHEBI:37565"/>
        <dbReference type="ChEBI" id="CHEBI:58805"/>
        <dbReference type="EC" id="2.7.7.65"/>
    </reaction>
</comment>
<evidence type="ECO:0000256" key="2">
    <source>
        <dbReference type="ARBA" id="ARBA00034247"/>
    </source>
</evidence>
<keyword evidence="3" id="KW-0597">Phosphoprotein</keyword>
<dbReference type="Pfam" id="PF00072">
    <property type="entry name" value="Response_reg"/>
    <property type="match status" value="1"/>
</dbReference>
<dbReference type="EC" id="2.7.7.65" evidence="1"/>
<dbReference type="InterPro" id="IPR001789">
    <property type="entry name" value="Sig_transdc_resp-reg_receiver"/>
</dbReference>
<dbReference type="CDD" id="cd19920">
    <property type="entry name" value="REC_PA4781-like"/>
    <property type="match status" value="1"/>
</dbReference>
<dbReference type="InterPro" id="IPR050469">
    <property type="entry name" value="Diguanylate_Cyclase"/>
</dbReference>
<dbReference type="SUPFAM" id="SSF55073">
    <property type="entry name" value="Nucleotide cyclase"/>
    <property type="match status" value="1"/>
</dbReference>
<dbReference type="Gene3D" id="3.40.50.2300">
    <property type="match status" value="1"/>
</dbReference>
<accession>A0ABS8WDC5</accession>
<evidence type="ECO:0000256" key="3">
    <source>
        <dbReference type="PROSITE-ProRule" id="PRU00169"/>
    </source>
</evidence>
<dbReference type="Pfam" id="PF00990">
    <property type="entry name" value="GGDEF"/>
    <property type="match status" value="1"/>
</dbReference>
<dbReference type="PROSITE" id="PS50887">
    <property type="entry name" value="GGDEF"/>
    <property type="match status" value="1"/>
</dbReference>
<name>A0ABS8WDC5_9GAMM</name>
<dbReference type="InterPro" id="IPR029787">
    <property type="entry name" value="Nucleotide_cyclase"/>
</dbReference>
<dbReference type="PROSITE" id="PS50110">
    <property type="entry name" value="RESPONSE_REGULATORY"/>
    <property type="match status" value="1"/>
</dbReference>
<evidence type="ECO:0000259" key="4">
    <source>
        <dbReference type="PROSITE" id="PS50110"/>
    </source>
</evidence>
<keyword evidence="6" id="KW-0548">Nucleotidyltransferase</keyword>
<keyword evidence="7" id="KW-1185">Reference proteome</keyword>
<dbReference type="Gene3D" id="3.30.70.270">
    <property type="match status" value="1"/>
</dbReference>
<feature type="domain" description="GGDEF" evidence="5">
    <location>
        <begin position="166"/>
        <end position="303"/>
    </location>
</feature>
<evidence type="ECO:0000259" key="5">
    <source>
        <dbReference type="PROSITE" id="PS50887"/>
    </source>
</evidence>
<dbReference type="SMART" id="SM00448">
    <property type="entry name" value="REC"/>
    <property type="match status" value="1"/>
</dbReference>
<dbReference type="SMART" id="SM00267">
    <property type="entry name" value="GGDEF"/>
    <property type="match status" value="1"/>
</dbReference>
<evidence type="ECO:0000256" key="1">
    <source>
        <dbReference type="ARBA" id="ARBA00012528"/>
    </source>
</evidence>